<proteinExistence type="predicted"/>
<accession>A0A1J1I0Y8</accession>
<protein>
    <submittedName>
        <fullName evidence="1">CLUMA_CG007468, isoform A</fullName>
    </submittedName>
</protein>
<dbReference type="AlphaFoldDB" id="A0A1J1I0Y8"/>
<organism evidence="1 2">
    <name type="scientific">Clunio marinus</name>
    <dbReference type="NCBI Taxonomy" id="568069"/>
    <lineage>
        <taxon>Eukaryota</taxon>
        <taxon>Metazoa</taxon>
        <taxon>Ecdysozoa</taxon>
        <taxon>Arthropoda</taxon>
        <taxon>Hexapoda</taxon>
        <taxon>Insecta</taxon>
        <taxon>Pterygota</taxon>
        <taxon>Neoptera</taxon>
        <taxon>Endopterygota</taxon>
        <taxon>Diptera</taxon>
        <taxon>Nematocera</taxon>
        <taxon>Chironomoidea</taxon>
        <taxon>Chironomidae</taxon>
        <taxon>Clunio</taxon>
    </lineage>
</organism>
<evidence type="ECO:0000313" key="1">
    <source>
        <dbReference type="EMBL" id="CRK93941.1"/>
    </source>
</evidence>
<reference evidence="1 2" key="1">
    <citation type="submission" date="2015-04" db="EMBL/GenBank/DDBJ databases">
        <authorList>
            <person name="Syromyatnikov M.Y."/>
            <person name="Popov V.N."/>
        </authorList>
    </citation>
    <scope>NUCLEOTIDE SEQUENCE [LARGE SCALE GENOMIC DNA]</scope>
</reference>
<sequence>MKNKIEISEVKIFALQKFSHSENFMTKHSKASMASTLTRFYFSIYLLNIAKAPQRKIIFGDIKFKHFKVFSRQNLANIKNDFSLNFTRFRSIEKRVEKPNICISSYRQIF</sequence>
<gene>
    <name evidence="1" type="ORF">CLUMA_CG007468</name>
</gene>
<evidence type="ECO:0000313" key="2">
    <source>
        <dbReference type="Proteomes" id="UP000183832"/>
    </source>
</evidence>
<dbReference type="EMBL" id="CVRI01000038">
    <property type="protein sequence ID" value="CRK93941.1"/>
    <property type="molecule type" value="Genomic_DNA"/>
</dbReference>
<dbReference type="Proteomes" id="UP000183832">
    <property type="component" value="Unassembled WGS sequence"/>
</dbReference>
<keyword evidence="2" id="KW-1185">Reference proteome</keyword>
<name>A0A1J1I0Y8_9DIPT</name>